<dbReference type="OrthoDB" id="465604at2"/>
<evidence type="ECO:0000313" key="3">
    <source>
        <dbReference type="Proteomes" id="UP000238762"/>
    </source>
</evidence>
<reference evidence="2 3" key="1">
    <citation type="submission" date="2018-02" db="EMBL/GenBank/DDBJ databases">
        <authorList>
            <person name="Cohen D.B."/>
            <person name="Kent A.D."/>
        </authorList>
    </citation>
    <scope>NUCLEOTIDE SEQUENCE [LARGE SCALE GENOMIC DNA]</scope>
    <source>
        <strain evidence="2 3">CCAP 1448/3</strain>
    </source>
</reference>
<evidence type="ECO:0000256" key="1">
    <source>
        <dbReference type="SAM" id="Coils"/>
    </source>
</evidence>
<dbReference type="EMBL" id="PVWJ01000009">
    <property type="protein sequence ID" value="PSB04641.1"/>
    <property type="molecule type" value="Genomic_DNA"/>
</dbReference>
<keyword evidence="1" id="KW-0175">Coiled coil</keyword>
<sequence>MGKKHHKKTINSLNNRIIEHQEKIELESQKESPDLDLIEHWRKEISAFQKGIEQAHKRLGK</sequence>
<comment type="caution">
    <text evidence="2">The sequence shown here is derived from an EMBL/GenBank/DDBJ whole genome shotgun (WGS) entry which is preliminary data.</text>
</comment>
<name>A0A2T1C8S2_9CYAN</name>
<gene>
    <name evidence="2" type="ORF">C7B64_02860</name>
</gene>
<dbReference type="AlphaFoldDB" id="A0A2T1C8S2"/>
<feature type="coiled-coil region" evidence="1">
    <location>
        <begin position="3"/>
        <end position="30"/>
    </location>
</feature>
<reference evidence="2 3" key="2">
    <citation type="submission" date="2018-03" db="EMBL/GenBank/DDBJ databases">
        <title>The ancient ancestry and fast evolution of plastids.</title>
        <authorList>
            <person name="Moore K.R."/>
            <person name="Magnabosco C."/>
            <person name="Momper L."/>
            <person name="Gold D.A."/>
            <person name="Bosak T."/>
            <person name="Fournier G.P."/>
        </authorList>
    </citation>
    <scope>NUCLEOTIDE SEQUENCE [LARGE SCALE GENOMIC DNA]</scope>
    <source>
        <strain evidence="2 3">CCAP 1448/3</strain>
    </source>
</reference>
<keyword evidence="3" id="KW-1185">Reference proteome</keyword>
<accession>A0A2T1C8S2</accession>
<proteinExistence type="predicted"/>
<protein>
    <submittedName>
        <fullName evidence="2">Uncharacterized protein</fullName>
    </submittedName>
</protein>
<dbReference type="RefSeq" id="WP_106287150.1">
    <property type="nucleotide sequence ID" value="NZ_CAWNTC010000176.1"/>
</dbReference>
<organism evidence="2 3">
    <name type="scientific">Merismopedia glauca CCAP 1448/3</name>
    <dbReference type="NCBI Taxonomy" id="1296344"/>
    <lineage>
        <taxon>Bacteria</taxon>
        <taxon>Bacillati</taxon>
        <taxon>Cyanobacteriota</taxon>
        <taxon>Cyanophyceae</taxon>
        <taxon>Synechococcales</taxon>
        <taxon>Merismopediaceae</taxon>
        <taxon>Merismopedia</taxon>
    </lineage>
</organism>
<evidence type="ECO:0000313" key="2">
    <source>
        <dbReference type="EMBL" id="PSB04641.1"/>
    </source>
</evidence>
<dbReference type="Proteomes" id="UP000238762">
    <property type="component" value="Unassembled WGS sequence"/>
</dbReference>